<dbReference type="EMBL" id="BMNH01000005">
    <property type="protein sequence ID" value="GGO67527.1"/>
    <property type="molecule type" value="Genomic_DNA"/>
</dbReference>
<comment type="caution">
    <text evidence="2">The sequence shown here is derived from an EMBL/GenBank/DDBJ whole genome shotgun (WGS) entry which is preliminary data.</text>
</comment>
<accession>A0A917YV46</accession>
<evidence type="ECO:0000313" key="2">
    <source>
        <dbReference type="EMBL" id="GGO67527.1"/>
    </source>
</evidence>
<feature type="chain" id="PRO_5037087866" description="Lipoprotein" evidence="1">
    <location>
        <begin position="23"/>
        <end position="252"/>
    </location>
</feature>
<evidence type="ECO:0008006" key="4">
    <source>
        <dbReference type="Google" id="ProtNLM"/>
    </source>
</evidence>
<keyword evidence="1" id="KW-0732">Signal</keyword>
<proteinExistence type="predicted"/>
<name>A0A917YV46_9ACTN</name>
<reference evidence="2" key="2">
    <citation type="submission" date="2020-09" db="EMBL/GenBank/DDBJ databases">
        <authorList>
            <person name="Sun Q."/>
            <person name="Zhou Y."/>
        </authorList>
    </citation>
    <scope>NUCLEOTIDE SEQUENCE</scope>
    <source>
        <strain evidence="2">CGMCC 4.7368</strain>
    </source>
</reference>
<dbReference type="PROSITE" id="PS51257">
    <property type="entry name" value="PROKAR_LIPOPROTEIN"/>
    <property type="match status" value="1"/>
</dbReference>
<reference evidence="2" key="1">
    <citation type="journal article" date="2014" name="Int. J. Syst. Evol. Microbiol.">
        <title>Complete genome sequence of Corynebacterium casei LMG S-19264T (=DSM 44701T), isolated from a smear-ripened cheese.</title>
        <authorList>
            <consortium name="US DOE Joint Genome Institute (JGI-PGF)"/>
            <person name="Walter F."/>
            <person name="Albersmeier A."/>
            <person name="Kalinowski J."/>
            <person name="Ruckert C."/>
        </authorList>
    </citation>
    <scope>NUCLEOTIDE SEQUENCE</scope>
    <source>
        <strain evidence="2">CGMCC 4.7368</strain>
    </source>
</reference>
<feature type="signal peptide" evidence="1">
    <location>
        <begin position="1"/>
        <end position="22"/>
    </location>
</feature>
<protein>
    <recommendedName>
        <fullName evidence="4">Lipoprotein</fullName>
    </recommendedName>
</protein>
<evidence type="ECO:0000313" key="3">
    <source>
        <dbReference type="Proteomes" id="UP000646523"/>
    </source>
</evidence>
<evidence type="ECO:0000256" key="1">
    <source>
        <dbReference type="SAM" id="SignalP"/>
    </source>
</evidence>
<keyword evidence="3" id="KW-1185">Reference proteome</keyword>
<gene>
    <name evidence="2" type="ORF">GCM10012289_24160</name>
</gene>
<sequence length="252" mass="27925">MPKILVVLAVAILLTGCATSEALPSGTSKRWQQEHVAAACLKARGIQQIPWAPDMPTPTAEQLRRRQGDYTALRAYRDRYGHGVFATVLYPEVPSADGSDTWLDDGFVSTLSEPHSACYVEAVKQVLGREVTDVPHFRRQYTRAVQRARQRELDTDPRLVELARGYGACLAGRGYPVGSAVPSTIATLERDRFSTMLRDNAGLTPEQAEPFLHEEIASALDDLECGREFFRVYNPRHAALSERVAAEWGVAQ</sequence>
<dbReference type="AlphaFoldDB" id="A0A917YV46"/>
<organism evidence="2 3">
    <name type="scientific">Nonomuraea cavernae</name>
    <dbReference type="NCBI Taxonomy" id="2045107"/>
    <lineage>
        <taxon>Bacteria</taxon>
        <taxon>Bacillati</taxon>
        <taxon>Actinomycetota</taxon>
        <taxon>Actinomycetes</taxon>
        <taxon>Streptosporangiales</taxon>
        <taxon>Streptosporangiaceae</taxon>
        <taxon>Nonomuraea</taxon>
    </lineage>
</organism>
<dbReference type="RefSeq" id="WP_189124129.1">
    <property type="nucleotide sequence ID" value="NZ_BMNH01000005.1"/>
</dbReference>
<dbReference type="Proteomes" id="UP000646523">
    <property type="component" value="Unassembled WGS sequence"/>
</dbReference>